<protein>
    <submittedName>
        <fullName evidence="2">Uncharacterized protein</fullName>
    </submittedName>
</protein>
<dbReference type="AlphaFoldDB" id="A0A0D2F9S0"/>
<dbReference type="RefSeq" id="XP_013317353.1">
    <property type="nucleotide sequence ID" value="XM_013461899.1"/>
</dbReference>
<dbReference type="OrthoDB" id="4120788at2759"/>
<accession>A0A0D2F9S0</accession>
<dbReference type="EMBL" id="KN847319">
    <property type="protein sequence ID" value="KIW56769.1"/>
    <property type="molecule type" value="Genomic_DNA"/>
</dbReference>
<evidence type="ECO:0000313" key="2">
    <source>
        <dbReference type="EMBL" id="KIW56769.1"/>
    </source>
</evidence>
<keyword evidence="3" id="KW-1185">Reference proteome</keyword>
<organism evidence="2 3">
    <name type="scientific">Exophiala xenobiotica</name>
    <dbReference type="NCBI Taxonomy" id="348802"/>
    <lineage>
        <taxon>Eukaryota</taxon>
        <taxon>Fungi</taxon>
        <taxon>Dikarya</taxon>
        <taxon>Ascomycota</taxon>
        <taxon>Pezizomycotina</taxon>
        <taxon>Eurotiomycetes</taxon>
        <taxon>Chaetothyriomycetidae</taxon>
        <taxon>Chaetothyriales</taxon>
        <taxon>Herpotrichiellaceae</taxon>
        <taxon>Exophiala</taxon>
    </lineage>
</organism>
<feature type="compositionally biased region" description="Basic residues" evidence="1">
    <location>
        <begin position="377"/>
        <end position="388"/>
    </location>
</feature>
<feature type="compositionally biased region" description="Low complexity" evidence="1">
    <location>
        <begin position="155"/>
        <end position="177"/>
    </location>
</feature>
<gene>
    <name evidence="2" type="ORF">PV05_05401</name>
</gene>
<dbReference type="Proteomes" id="UP000054342">
    <property type="component" value="Unassembled WGS sequence"/>
</dbReference>
<feature type="region of interest" description="Disordered" evidence="1">
    <location>
        <begin position="269"/>
        <end position="388"/>
    </location>
</feature>
<feature type="region of interest" description="Disordered" evidence="1">
    <location>
        <begin position="64"/>
        <end position="88"/>
    </location>
</feature>
<dbReference type="GeneID" id="25327309"/>
<dbReference type="HOGENOM" id="CLU_032997_0_0_1"/>
<reference evidence="2 3" key="1">
    <citation type="submission" date="2015-01" db="EMBL/GenBank/DDBJ databases">
        <title>The Genome Sequence of Exophiala xenobiotica CBS118157.</title>
        <authorList>
            <consortium name="The Broad Institute Genomics Platform"/>
            <person name="Cuomo C."/>
            <person name="de Hoog S."/>
            <person name="Gorbushina A."/>
            <person name="Stielow B."/>
            <person name="Teixiera M."/>
            <person name="Abouelleil A."/>
            <person name="Chapman S.B."/>
            <person name="Priest M."/>
            <person name="Young S.K."/>
            <person name="Wortman J."/>
            <person name="Nusbaum C."/>
            <person name="Birren B."/>
        </authorList>
    </citation>
    <scope>NUCLEOTIDE SEQUENCE [LARGE SCALE GENOMIC DNA]</scope>
    <source>
        <strain evidence="2 3">CBS 118157</strain>
    </source>
</reference>
<evidence type="ECO:0000313" key="3">
    <source>
        <dbReference type="Proteomes" id="UP000054342"/>
    </source>
</evidence>
<sequence>MTFFNANQSFFLDATASSQLPIVVNVLPLNDVEVFQYLDAHPDALVRYLTERVGLAESLIRTLAPPQDRNDEAAPAKGSNDASDDAVADDDDLESVIFVSSGACDEQAVVEGDEGDDDNGEVDDDNNSVDSEASEEDDSQAGPEVNPTHAEEENTTTNTPLSSSPSSGSPSTTTPSAPITPPQSSPPQDASILPYPAPPNLVAASRQQPDGKKWRLFEEESCIRHMLDIRNENQLQGEARFAEAQRRMAAMDGIKKDGKFAIKNFWNRVGRARSGFDERKNKKAPLATSRQGKSATTSSSRPRSTPRKRKATASTTKTKRKDESGSDSEEEGPDYSVPSEDDEPCKPLSRKRGRDDDSEDEGEPDQQTINAVAKGLRTPKRMRTAVEA</sequence>
<feature type="region of interest" description="Disordered" evidence="1">
    <location>
        <begin position="100"/>
        <end position="212"/>
    </location>
</feature>
<name>A0A0D2F9S0_9EURO</name>
<evidence type="ECO:0000256" key="1">
    <source>
        <dbReference type="SAM" id="MobiDB-lite"/>
    </source>
</evidence>
<feature type="compositionally biased region" description="Low complexity" evidence="1">
    <location>
        <begin position="293"/>
        <end position="303"/>
    </location>
</feature>
<feature type="compositionally biased region" description="Acidic residues" evidence="1">
    <location>
        <begin position="111"/>
        <end position="139"/>
    </location>
</feature>
<feature type="compositionally biased region" description="Acidic residues" evidence="1">
    <location>
        <begin position="325"/>
        <end position="343"/>
    </location>
</feature>
<proteinExistence type="predicted"/>